<dbReference type="Gene3D" id="2.30.42.10">
    <property type="match status" value="1"/>
</dbReference>
<evidence type="ECO:0000259" key="2">
    <source>
        <dbReference type="SMART" id="SM00228"/>
    </source>
</evidence>
<dbReference type="EMBL" id="JBHSMF010000002">
    <property type="protein sequence ID" value="MFC5496515.1"/>
    <property type="molecule type" value="Genomic_DNA"/>
</dbReference>
<proteinExistence type="predicted"/>
<name>A0ABW0N7P0_9BURK</name>
<reference evidence="4" key="1">
    <citation type="journal article" date="2019" name="Int. J. Syst. Evol. Microbiol.">
        <title>The Global Catalogue of Microorganisms (GCM) 10K type strain sequencing project: providing services to taxonomists for standard genome sequencing and annotation.</title>
        <authorList>
            <consortium name="The Broad Institute Genomics Platform"/>
            <consortium name="The Broad Institute Genome Sequencing Center for Infectious Disease"/>
            <person name="Wu L."/>
            <person name="Ma J."/>
        </authorList>
    </citation>
    <scope>NUCLEOTIDE SEQUENCE [LARGE SCALE GENOMIC DNA]</scope>
    <source>
        <strain evidence="4">CCUG 57401</strain>
    </source>
</reference>
<gene>
    <name evidence="3" type="ORF">ACFPOE_03135</name>
</gene>
<accession>A0ABW0N7P0</accession>
<comment type="caution">
    <text evidence="3">The sequence shown here is derived from an EMBL/GenBank/DDBJ whole genome shotgun (WGS) entry which is preliminary data.</text>
</comment>
<dbReference type="SUPFAM" id="SSF50156">
    <property type="entry name" value="PDZ domain-like"/>
    <property type="match status" value="1"/>
</dbReference>
<dbReference type="Pfam" id="PF18294">
    <property type="entry name" value="Pept_S41_N"/>
    <property type="match status" value="1"/>
</dbReference>
<evidence type="ECO:0000313" key="3">
    <source>
        <dbReference type="EMBL" id="MFC5496515.1"/>
    </source>
</evidence>
<dbReference type="InterPro" id="IPR029045">
    <property type="entry name" value="ClpP/crotonase-like_dom_sf"/>
</dbReference>
<dbReference type="InterPro" id="IPR041613">
    <property type="entry name" value="Pept_S41_N"/>
</dbReference>
<dbReference type="PANTHER" id="PTHR32060:SF22">
    <property type="entry name" value="CARBOXYL-TERMINAL-PROCESSING PEPTIDASE 3, CHLOROPLASTIC"/>
    <property type="match status" value="1"/>
</dbReference>
<feature type="domain" description="PDZ" evidence="2">
    <location>
        <begin position="173"/>
        <end position="250"/>
    </location>
</feature>
<dbReference type="SMART" id="SM00228">
    <property type="entry name" value="PDZ"/>
    <property type="match status" value="1"/>
</dbReference>
<dbReference type="Gene3D" id="3.90.226.10">
    <property type="entry name" value="2-enoyl-CoA Hydratase, Chain A, domain 1"/>
    <property type="match status" value="1"/>
</dbReference>
<feature type="region of interest" description="Disordered" evidence="1">
    <location>
        <begin position="77"/>
        <end position="97"/>
    </location>
</feature>
<keyword evidence="4" id="KW-1185">Reference proteome</keyword>
<sequence>MAYGDRNRAAPCGARGGFLLRGAAIGALTALLLAGCGGGGGSSGLNTQPSASGQGSTGTTAAPADIIQASQLSANLCSAPRTGTDPSTGQPYPDRQGTYTDEKNWVRAWIDETYLWYDEIPSSVRTINYATPQALFKDLRTTALTPSGKPKDQFHFIYDTATWQALTNSGIEAGYGFEVAIVKATPPREVRVAYTEPNTPAAAAGIARGARIVFVDGVDVVTGTSVDALNAALFPSAAGQPHSFRVQDLDGTLRTVTLTSAQITKTPVQDVETLDTATGKVGYLLFNDHVATSEALLVSAFNQFQAAGVQDLVLDMRYNGGGILAVASELAYMVAGGAATKDKVFERLQFNRKNPFNLSDADTVTPFLSTSLGLSLPAGQPLPQLGLSRVTVLTGSDTCSASESVINGLRGVGVQVNVVGTTTCGKPYGFIPQDNCGTTYFAIQFKGVNNLGDGDYADGIAPTCSVGDDFGHGLGDPAEGRLAAALSLRSTGSCPAATMAGVLQSEPFGRGEPLMSGKSPGRTGRFLRPGALTAH</sequence>
<dbReference type="Gene3D" id="3.30.750.170">
    <property type="match status" value="1"/>
</dbReference>
<dbReference type="RefSeq" id="WP_376848533.1">
    <property type="nucleotide sequence ID" value="NZ_JBHSMF010000002.1"/>
</dbReference>
<dbReference type="SUPFAM" id="SSF52096">
    <property type="entry name" value="ClpP/crotonase"/>
    <property type="match status" value="1"/>
</dbReference>
<protein>
    <submittedName>
        <fullName evidence="3">S41 family peptidase</fullName>
    </submittedName>
</protein>
<dbReference type="Proteomes" id="UP001596037">
    <property type="component" value="Unassembled WGS sequence"/>
</dbReference>
<evidence type="ECO:0000256" key="1">
    <source>
        <dbReference type="SAM" id="MobiDB-lite"/>
    </source>
</evidence>
<organism evidence="3 4">
    <name type="scientific">Caenimonas terrae</name>
    <dbReference type="NCBI Taxonomy" id="696074"/>
    <lineage>
        <taxon>Bacteria</taxon>
        <taxon>Pseudomonadati</taxon>
        <taxon>Pseudomonadota</taxon>
        <taxon>Betaproteobacteria</taxon>
        <taxon>Burkholderiales</taxon>
        <taxon>Comamonadaceae</taxon>
        <taxon>Caenimonas</taxon>
    </lineage>
</organism>
<dbReference type="InterPro" id="IPR001478">
    <property type="entry name" value="PDZ"/>
</dbReference>
<dbReference type="PANTHER" id="PTHR32060">
    <property type="entry name" value="TAIL-SPECIFIC PROTEASE"/>
    <property type="match status" value="1"/>
</dbReference>
<dbReference type="InterPro" id="IPR005151">
    <property type="entry name" value="Tail-specific_protease"/>
</dbReference>
<feature type="region of interest" description="Disordered" evidence="1">
    <location>
        <begin position="508"/>
        <end position="535"/>
    </location>
</feature>
<dbReference type="InterPro" id="IPR036034">
    <property type="entry name" value="PDZ_sf"/>
</dbReference>
<evidence type="ECO:0000313" key="4">
    <source>
        <dbReference type="Proteomes" id="UP001596037"/>
    </source>
</evidence>
<dbReference type="Pfam" id="PF03572">
    <property type="entry name" value="Peptidase_S41"/>
    <property type="match status" value="1"/>
</dbReference>